<comment type="caution">
    <text evidence="1">The sequence shown here is derived from an EMBL/GenBank/DDBJ whole genome shotgun (WGS) entry which is preliminary data.</text>
</comment>
<gene>
    <name evidence="1" type="ORF">FZC83_22775</name>
</gene>
<organism evidence="1 2">
    <name type="scientific">Rossellomorea marisflavi</name>
    <dbReference type="NCBI Taxonomy" id="189381"/>
    <lineage>
        <taxon>Bacteria</taxon>
        <taxon>Bacillati</taxon>
        <taxon>Bacillota</taxon>
        <taxon>Bacilli</taxon>
        <taxon>Bacillales</taxon>
        <taxon>Bacillaceae</taxon>
        <taxon>Rossellomorea</taxon>
    </lineage>
</organism>
<proteinExistence type="predicted"/>
<accession>A0A5D4R707</accession>
<dbReference type="RefSeq" id="WP_148986230.1">
    <property type="nucleotide sequence ID" value="NZ_CP128801.1"/>
</dbReference>
<dbReference type="EMBL" id="VTEQ01000015">
    <property type="protein sequence ID" value="TYS46041.1"/>
    <property type="molecule type" value="Genomic_DNA"/>
</dbReference>
<sequence length="274" mass="32577">MKKREAVPEYGGSHTTSLECPEDHQDMLDMFRVSREFKMKYRGLLYYYGKDFVAFKKENRDSQGRNLFLEVIASYMTLHLEDECPDSWNECPYPFWEELIFTYLPSKTKILPEKNFTHLFLHELHAFLTWLDEREHTALSPKVLPFIKESLPMLSRYESLFADLFLRNYPKMHQPDWNYRADMAIADQKWNLYAERAQGLFQVHSIEKEGILFIDLLTRFPYFIRNVPVHRIDEGMVIAGAIGRRESGMVWDLVFPDGFFPKRGIKYIGEDLVY</sequence>
<evidence type="ECO:0000313" key="1">
    <source>
        <dbReference type="EMBL" id="TYS46041.1"/>
    </source>
</evidence>
<dbReference type="AlphaFoldDB" id="A0A5D4R707"/>
<name>A0A5D4R707_9BACI</name>
<evidence type="ECO:0000313" key="2">
    <source>
        <dbReference type="Proteomes" id="UP000322997"/>
    </source>
</evidence>
<dbReference type="Proteomes" id="UP000322997">
    <property type="component" value="Unassembled WGS sequence"/>
</dbReference>
<reference evidence="1 2" key="1">
    <citation type="submission" date="2019-08" db="EMBL/GenBank/DDBJ databases">
        <title>Bacillus genomes from the desert of Cuatro Cienegas, Coahuila.</title>
        <authorList>
            <person name="Olmedo-Alvarez G."/>
        </authorList>
    </citation>
    <scope>NUCLEOTIDE SEQUENCE [LARGE SCALE GENOMIC DNA]</scope>
    <source>
        <strain evidence="1 2">CH108_3D</strain>
    </source>
</reference>
<protein>
    <submittedName>
        <fullName evidence="1">Uncharacterized protein</fullName>
    </submittedName>
</protein>